<feature type="non-terminal residue" evidence="2">
    <location>
        <position position="270"/>
    </location>
</feature>
<comment type="caution">
    <text evidence="2">The sequence shown here is derived from an EMBL/GenBank/DDBJ whole genome shotgun (WGS) entry which is preliminary data.</text>
</comment>
<keyword evidence="3" id="KW-1185">Reference proteome</keyword>
<dbReference type="Proteomes" id="UP001189429">
    <property type="component" value="Unassembled WGS sequence"/>
</dbReference>
<feature type="region of interest" description="Disordered" evidence="1">
    <location>
        <begin position="24"/>
        <end position="72"/>
    </location>
</feature>
<evidence type="ECO:0000256" key="1">
    <source>
        <dbReference type="SAM" id="MobiDB-lite"/>
    </source>
</evidence>
<dbReference type="EMBL" id="CAUYUJ010014492">
    <property type="protein sequence ID" value="CAK0841911.1"/>
    <property type="molecule type" value="Genomic_DNA"/>
</dbReference>
<feature type="compositionally biased region" description="Basic residues" evidence="1">
    <location>
        <begin position="30"/>
        <end position="42"/>
    </location>
</feature>
<gene>
    <name evidence="2" type="ORF">PCOR1329_LOCUS36976</name>
</gene>
<protein>
    <submittedName>
        <fullName evidence="2">Uncharacterized protein</fullName>
    </submittedName>
</protein>
<organism evidence="2 3">
    <name type="scientific">Prorocentrum cordatum</name>
    <dbReference type="NCBI Taxonomy" id="2364126"/>
    <lineage>
        <taxon>Eukaryota</taxon>
        <taxon>Sar</taxon>
        <taxon>Alveolata</taxon>
        <taxon>Dinophyceae</taxon>
        <taxon>Prorocentrales</taxon>
        <taxon>Prorocentraceae</taxon>
        <taxon>Prorocentrum</taxon>
    </lineage>
</organism>
<accession>A0ABN9T9R2</accession>
<name>A0ABN9T9R2_9DINO</name>
<feature type="compositionally biased region" description="Basic residues" evidence="1">
    <location>
        <begin position="59"/>
        <end position="71"/>
    </location>
</feature>
<sequence length="270" mass="30084">RWPVFSQGHGLHVRTRGWLPTPSWGGWCRHAPRPRQGPRRRGLGAGLGPSPRRQERARRAPRSRPWRRRRGLAALLRPRDGVGSGPGPSWRCPNGFRVVGGLRREHAQRARPRRRGALLPGGPAGCAARRLEGGAGRHQRPAEQLRARRLGVLRLRLAVRLRRHGWAVPAGRPRVGRLRDALCPRGWAAGLVHAREHPVREGLLDRVHQDRAPAGPAGDDLLRTRWPAAPREAQRDVAARPRDGVVVAAKGCLRRAEARQPRRPGRGRCV</sequence>
<feature type="non-terminal residue" evidence="2">
    <location>
        <position position="1"/>
    </location>
</feature>
<reference evidence="2" key="1">
    <citation type="submission" date="2023-10" db="EMBL/GenBank/DDBJ databases">
        <authorList>
            <person name="Chen Y."/>
            <person name="Shah S."/>
            <person name="Dougan E. K."/>
            <person name="Thang M."/>
            <person name="Chan C."/>
        </authorList>
    </citation>
    <scope>NUCLEOTIDE SEQUENCE [LARGE SCALE GENOMIC DNA]</scope>
</reference>
<proteinExistence type="predicted"/>
<evidence type="ECO:0000313" key="3">
    <source>
        <dbReference type="Proteomes" id="UP001189429"/>
    </source>
</evidence>
<evidence type="ECO:0000313" key="2">
    <source>
        <dbReference type="EMBL" id="CAK0841911.1"/>
    </source>
</evidence>